<evidence type="ECO:0000256" key="3">
    <source>
        <dbReference type="SAM" id="SignalP"/>
    </source>
</evidence>
<organism evidence="5 6">
    <name type="scientific">Pseudosporangium ferrugineum</name>
    <dbReference type="NCBI Taxonomy" id="439699"/>
    <lineage>
        <taxon>Bacteria</taxon>
        <taxon>Bacillati</taxon>
        <taxon>Actinomycetota</taxon>
        <taxon>Actinomycetes</taxon>
        <taxon>Micromonosporales</taxon>
        <taxon>Micromonosporaceae</taxon>
        <taxon>Pseudosporangium</taxon>
    </lineage>
</organism>
<accession>A0A2T0SEM7</accession>
<dbReference type="Pfam" id="PF00691">
    <property type="entry name" value="OmpA"/>
    <property type="match status" value="1"/>
</dbReference>
<protein>
    <submittedName>
        <fullName evidence="5">Ig-like domain-containing protein</fullName>
    </submittedName>
</protein>
<dbReference type="InterPro" id="IPR006665">
    <property type="entry name" value="OmpA-like"/>
</dbReference>
<evidence type="ECO:0000313" key="5">
    <source>
        <dbReference type="EMBL" id="PRY31860.1"/>
    </source>
</evidence>
<comment type="caution">
    <text evidence="5">The sequence shown here is derived from an EMBL/GenBank/DDBJ whole genome shotgun (WGS) entry which is preliminary data.</text>
</comment>
<keyword evidence="3" id="KW-0732">Signal</keyword>
<evidence type="ECO:0000256" key="2">
    <source>
        <dbReference type="SAM" id="MobiDB-lite"/>
    </source>
</evidence>
<evidence type="ECO:0000313" key="6">
    <source>
        <dbReference type="Proteomes" id="UP000239209"/>
    </source>
</evidence>
<gene>
    <name evidence="5" type="ORF">CLV70_10271</name>
</gene>
<keyword evidence="6" id="KW-1185">Reference proteome</keyword>
<name>A0A2T0SEM7_9ACTN</name>
<dbReference type="InterPro" id="IPR013783">
    <property type="entry name" value="Ig-like_fold"/>
</dbReference>
<dbReference type="SUPFAM" id="SSF103088">
    <property type="entry name" value="OmpA-like"/>
    <property type="match status" value="1"/>
</dbReference>
<proteinExistence type="predicted"/>
<reference evidence="5 6" key="1">
    <citation type="submission" date="2018-03" db="EMBL/GenBank/DDBJ databases">
        <title>Genomic Encyclopedia of Archaeal and Bacterial Type Strains, Phase II (KMG-II): from individual species to whole genera.</title>
        <authorList>
            <person name="Goeker M."/>
        </authorList>
    </citation>
    <scope>NUCLEOTIDE SEQUENCE [LARGE SCALE GENOMIC DNA]</scope>
    <source>
        <strain evidence="5 6">DSM 45348</strain>
    </source>
</reference>
<evidence type="ECO:0000256" key="1">
    <source>
        <dbReference type="PROSITE-ProRule" id="PRU00473"/>
    </source>
</evidence>
<keyword evidence="1" id="KW-0472">Membrane</keyword>
<dbReference type="Gene3D" id="2.60.40.10">
    <property type="entry name" value="Immunoglobulins"/>
    <property type="match status" value="5"/>
</dbReference>
<feature type="chain" id="PRO_5015531869" evidence="3">
    <location>
        <begin position="47"/>
        <end position="907"/>
    </location>
</feature>
<dbReference type="AlphaFoldDB" id="A0A2T0SEM7"/>
<dbReference type="CDD" id="cd07185">
    <property type="entry name" value="OmpA_C-like"/>
    <property type="match status" value="1"/>
</dbReference>
<feature type="region of interest" description="Disordered" evidence="2">
    <location>
        <begin position="645"/>
        <end position="690"/>
    </location>
</feature>
<dbReference type="InterPro" id="IPR036737">
    <property type="entry name" value="OmpA-like_sf"/>
</dbReference>
<feature type="signal peptide" evidence="3">
    <location>
        <begin position="1"/>
        <end position="46"/>
    </location>
</feature>
<dbReference type="GO" id="GO:0005975">
    <property type="term" value="P:carbohydrate metabolic process"/>
    <property type="evidence" value="ECO:0007669"/>
    <property type="project" value="UniProtKB-ARBA"/>
</dbReference>
<dbReference type="InterPro" id="IPR032109">
    <property type="entry name" value="Big_3_5"/>
</dbReference>
<dbReference type="Proteomes" id="UP000239209">
    <property type="component" value="Unassembled WGS sequence"/>
</dbReference>
<dbReference type="PROSITE" id="PS51123">
    <property type="entry name" value="OMPA_2"/>
    <property type="match status" value="1"/>
</dbReference>
<dbReference type="Gene3D" id="3.30.1330.60">
    <property type="entry name" value="OmpA-like domain"/>
    <property type="match status" value="1"/>
</dbReference>
<feature type="compositionally biased region" description="Pro residues" evidence="2">
    <location>
        <begin position="653"/>
        <end position="687"/>
    </location>
</feature>
<evidence type="ECO:0000259" key="4">
    <source>
        <dbReference type="PROSITE" id="PS51123"/>
    </source>
</evidence>
<feature type="domain" description="OmpA-like" evidence="4">
    <location>
        <begin position="795"/>
        <end position="907"/>
    </location>
</feature>
<dbReference type="Pfam" id="PF16640">
    <property type="entry name" value="Big_3_5"/>
    <property type="match status" value="1"/>
</dbReference>
<sequence length="907" mass="91037">MLGVTALRRSAIRRDTGEPAPAIVLGALLALLCSAAVFATGTPAYAATTTVQVTATPQTSVTGQSVTVCAQIILSQPSNVTASDLVTPTGSVNFGGAGLLANVVLDQTGTACTTSSTLTSGTITALYSGDANQDIDPGSGSTPVTVLPALTTTVVSATPNPSVTGDEVTVCATVTALAPATGTPTGAVTFLTPEGLRMASLTGGQACYNSSTLMTGVISAFYDGGIGYLSSSGTTTATVNPADTTTEVSATPDPSVRNHLVQLCATVTAAAPVVTDILTPAPTGTVTFTGPGGLNDIAVLVGGQACTSSTSLTTGTVTATYGGDTKYNTSTDTTPVTVDKAETVTSASASPATTVTGQGVDVCASVSESFSSAGSTTGLVTFSRAGGTGTANGNGPSPTGTVTFTGPGDLNRTVALSNGQACFISTTLETGTITATYSGDDDFKTSTDTAEVTVNPAETETSVSATPSVSVRGQAVEVCAVVTGGPALDTLPSSGTPTGTVTFTGPGSLNRTETLMGGEACFYSTTLETGTITATYDGTTGYLTSTDTTPVTVNPLGSTTAVTATPATSVRGTAVAVCATVTGSLPQLTQQNIPTPTGTVVFTGPGNLNRTVTLSGGQACFTSTTLSTGTITATYQGSTTYETSTNTASVTVSPPPVVPTPEPTPEPTPTPTPTPEPEPTTPPPPTKPVQINLNLTLPPNQSLVGANATMTGGGLAPSSRYILRMFSEPVVIASGVTNSLGGFRAAVKIPKKACVLGGLHQLVLTGTAPDGSTVRDSNWVVLNDSCSAKTGSGAKPKVNTVQLRSFIFPYQSARLTVTAKRAIRTQVSAMRGAKAVTITGYTQTGRQSKAARKANKLLAARRAVAVRKYLRALGVRVAIRTVGAGGVKPISTANQRLNRRVVITVRY</sequence>
<dbReference type="EMBL" id="PVZG01000002">
    <property type="protein sequence ID" value="PRY31860.1"/>
    <property type="molecule type" value="Genomic_DNA"/>
</dbReference>
<dbReference type="GO" id="GO:0016020">
    <property type="term" value="C:membrane"/>
    <property type="evidence" value="ECO:0007669"/>
    <property type="project" value="UniProtKB-UniRule"/>
</dbReference>